<comment type="caution">
    <text evidence="2">The sequence shown here is derived from an EMBL/GenBank/DDBJ whole genome shotgun (WGS) entry which is preliminary data.</text>
</comment>
<dbReference type="HOGENOM" id="CLU_003988_0_0_1"/>
<feature type="coiled-coil region" evidence="1">
    <location>
        <begin position="230"/>
        <end position="264"/>
    </location>
</feature>
<accession>L8X695</accession>
<evidence type="ECO:0000256" key="1">
    <source>
        <dbReference type="SAM" id="Coils"/>
    </source>
</evidence>
<dbReference type="STRING" id="983506.L8X695"/>
<dbReference type="OrthoDB" id="2592022at2759"/>
<feature type="coiled-coil region" evidence="1">
    <location>
        <begin position="703"/>
        <end position="730"/>
    </location>
</feature>
<dbReference type="AlphaFoldDB" id="L8X695"/>
<protein>
    <submittedName>
        <fullName evidence="2">Uncharacterized protein</fullName>
    </submittedName>
</protein>
<evidence type="ECO:0000313" key="2">
    <source>
        <dbReference type="EMBL" id="ELU44164.1"/>
    </source>
</evidence>
<reference evidence="2 3" key="1">
    <citation type="journal article" date="2013" name="Nat. Commun.">
        <title>The evolution and pathogenic mechanisms of the rice sheath blight pathogen.</title>
        <authorList>
            <person name="Zheng A."/>
            <person name="Lin R."/>
            <person name="Xu L."/>
            <person name="Qin P."/>
            <person name="Tang C."/>
            <person name="Ai P."/>
            <person name="Zhang D."/>
            <person name="Liu Y."/>
            <person name="Sun Z."/>
            <person name="Feng H."/>
            <person name="Wang Y."/>
            <person name="Chen Y."/>
            <person name="Liang X."/>
            <person name="Fu R."/>
            <person name="Li Q."/>
            <person name="Zhang J."/>
            <person name="Yu X."/>
            <person name="Xie Z."/>
            <person name="Ding L."/>
            <person name="Guan P."/>
            <person name="Tang J."/>
            <person name="Liang Y."/>
            <person name="Wang S."/>
            <person name="Deng Q."/>
            <person name="Li S."/>
            <person name="Zhu J."/>
            <person name="Wang L."/>
            <person name="Liu H."/>
            <person name="Li P."/>
        </authorList>
    </citation>
    <scope>NUCLEOTIDE SEQUENCE [LARGE SCALE GENOMIC DNA]</scope>
    <source>
        <strain evidence="3">AG-1 IA</strain>
    </source>
</reference>
<name>L8X695_THACA</name>
<sequence length="974" mass="107119">MEVLRAKMCSLTRWRYDLSGSSHETLSAEYLGSFTTAVPGPRVLECIEMHQIDIGLDHPVAIEILSLRDALSQQQQATAQVQKYATEVSSANKKTRQLSAEIKTLQAELDILRAPRPVSTPSPAEAELTLALRRANSRLEETETQLLEAHVSVSHALAERERTSDEVSEAYRMLEVARAQDVELRAVLAERDAEKRFYELALGEYAALVRDMEKREGEGSTHLDFKKRTAAGEIERIKELTTEVARANADIESLQAQLDAERRAGELERIQLAEVRTELGKREVDDKSAAHHTDVLQRALNDQSTRHSATVNSLSQQIGNLERALAAESMRTKQLQSSVDILVEDLARESFGRRREVRVRLAIAGRTAKIEEDLRRWERRIRENSRSHTAGQPSELLLGLQELEQFRDIVNSLGAPLIFRDAAISGSEDDTLNGPLARILSAEIAVESLAAELEREMTRRIELERERAQLPTVPLIEKPSYKIPTLKAKVPASSTIPSSASVSIASLQSSSGPSLETSETSSRASLEESVLSAPVMLPGAPVVNLPQTQPEIDDLFIVAAPPITSSTSSPEPPWVSVVPFSSNFSPPLERANIPEPRSLLDSPEVQELLSQLPTALQRYTPFQNTFRDCHVTLTALKSELRVRPRTHLLTAVERLYDYNEDARVEIEIRIADEARKANGFETMLRLSLASVLDDLRAFIDGSAPDIRKALETAERKRNELEHDISAIKASVYAPEAHSQAEIEIPTPQPPPSPLWGRKMSLGPGLLGAGRPLLRRAGSGILGHSRASSLGGEEHSELSPKDPLAGLRLKIPMPNMATSPLPSPMKPGSPLVLERTRVTSMYRIGLGGSRSRLDISNRSTTVTPTFKADEESDDEWTECKPALALEVSWLGWLGSLPHATQSNARRPYGETNTSTPCPIAVSCGRNSRNQHAVGMGLALVQLAIPRLGLRPAYIQATLTSGGYSHQVSNSGRFSG</sequence>
<gene>
    <name evidence="2" type="ORF">AG1IA_01799</name>
</gene>
<dbReference type="Proteomes" id="UP000011668">
    <property type="component" value="Unassembled WGS sequence"/>
</dbReference>
<feature type="coiled-coil region" evidence="1">
    <location>
        <begin position="88"/>
        <end position="145"/>
    </location>
</feature>
<keyword evidence="1" id="KW-0175">Coiled coil</keyword>
<dbReference type="OMA" id="QHEAHAT"/>
<organism evidence="2 3">
    <name type="scientific">Thanatephorus cucumeris (strain AG1-IA)</name>
    <name type="common">Rice sheath blight fungus</name>
    <name type="synonym">Rhizoctonia solani</name>
    <dbReference type="NCBI Taxonomy" id="983506"/>
    <lineage>
        <taxon>Eukaryota</taxon>
        <taxon>Fungi</taxon>
        <taxon>Dikarya</taxon>
        <taxon>Basidiomycota</taxon>
        <taxon>Agaricomycotina</taxon>
        <taxon>Agaricomycetes</taxon>
        <taxon>Cantharellales</taxon>
        <taxon>Ceratobasidiaceae</taxon>
        <taxon>Rhizoctonia</taxon>
        <taxon>Rhizoctonia solani AG-1</taxon>
    </lineage>
</organism>
<proteinExistence type="predicted"/>
<evidence type="ECO:0000313" key="3">
    <source>
        <dbReference type="Proteomes" id="UP000011668"/>
    </source>
</evidence>
<keyword evidence="3" id="KW-1185">Reference proteome</keyword>
<dbReference type="EMBL" id="AFRT01000388">
    <property type="protein sequence ID" value="ELU44164.1"/>
    <property type="molecule type" value="Genomic_DNA"/>
</dbReference>